<dbReference type="GO" id="GO:0000794">
    <property type="term" value="C:condensed nuclear chromosome"/>
    <property type="evidence" value="ECO:0007669"/>
    <property type="project" value="TreeGrafter"/>
</dbReference>
<dbReference type="GO" id="GO:0005524">
    <property type="term" value="F:ATP binding"/>
    <property type="evidence" value="ECO:0007669"/>
    <property type="project" value="UniProtKB-KW"/>
</dbReference>
<keyword evidence="23" id="KW-1185">Reference proteome</keyword>
<dbReference type="GO" id="GO:0043047">
    <property type="term" value="F:single-stranded telomeric DNA binding"/>
    <property type="evidence" value="ECO:0007669"/>
    <property type="project" value="TreeGrafter"/>
</dbReference>
<keyword evidence="7 19" id="KW-0479">Metal-binding</keyword>
<comment type="cofactor">
    <cofactor evidence="1">
        <name>Zn(2+)</name>
        <dbReference type="ChEBI" id="CHEBI:29105"/>
    </cofactor>
</comment>
<dbReference type="SUPFAM" id="SSF75712">
    <property type="entry name" value="Rad50 coiled-coil Zn hook"/>
    <property type="match status" value="1"/>
</dbReference>
<feature type="binding site" evidence="19">
    <location>
        <position position="690"/>
    </location>
    <ligand>
        <name>Zn(2+)</name>
        <dbReference type="ChEBI" id="CHEBI:29105"/>
    </ligand>
</feature>
<dbReference type="PROSITE" id="PS51131">
    <property type="entry name" value="ZN_HOOK"/>
    <property type="match status" value="1"/>
</dbReference>
<feature type="coiled-coil region" evidence="20">
    <location>
        <begin position="405"/>
        <end position="569"/>
    </location>
</feature>
<evidence type="ECO:0000256" key="20">
    <source>
        <dbReference type="SAM" id="Coils"/>
    </source>
</evidence>
<protein>
    <recommendedName>
        <fullName evidence="5">DNA repair protein RAD50</fullName>
    </recommendedName>
</protein>
<dbReference type="InterPro" id="IPR013134">
    <property type="entry name" value="Zn_hook_RAD50"/>
</dbReference>
<dbReference type="GO" id="GO:0003691">
    <property type="term" value="F:double-stranded telomeric DNA binding"/>
    <property type="evidence" value="ECO:0007669"/>
    <property type="project" value="TreeGrafter"/>
</dbReference>
<evidence type="ECO:0000256" key="12">
    <source>
        <dbReference type="ARBA" id="ARBA00022840"/>
    </source>
</evidence>
<feature type="domain" description="Zinc-hook" evidence="21">
    <location>
        <begin position="642"/>
        <end position="740"/>
    </location>
</feature>
<dbReference type="Proteomes" id="UP000027135">
    <property type="component" value="Unassembled WGS sequence"/>
</dbReference>
<keyword evidence="16" id="KW-0539">Nucleus</keyword>
<sequence>MACLERIAIQGIRSFGPEDTDVQRIKFHSPLTLILGQNGCGKTTIIESLKYAVSGDLPPGAKQGQLFVHDPKLSRKVETHARIQLQFTDLRGDKLLVTRLMQLTQKAKKLEFKTKDSTLSRMNQDGQRADISGRCVDIDMEVCTALGVSKSILNNVIFCHQEDAAWPLDEGKKVKERFDDIFDATKYNKYLEQIRLKKKAIADDLKLVNNDIGHLTKNKDEAVSKKRQFDDATNRMNVTRDQIERYNNTLQPITERLNMIHKREVDITTLYTEKEKMVTEFKGVKAAQLELENNIQSKFKGTKSELEAFIERFHMEMKVKEVRRNDLESKLSRLQVEDKKLQGDITREEVKKGQLEKEMEQQQKRIDSRNKLLSRLTGDLEISSTGISYTQLSEDEVNTVLGHVNKKMEASQEVLEALKVQLEKEEQELQNKIDGYRDEKVSLEQQMNIKAKQMQETKQEITKIKGELEEVGLSASKLHHIEAKLKRAVQDLEQVEKSVNVDELEKEIRQATDKRNRLEYQLEEVDKEVKLLQQQSCVQAELDLMRESKSAKESEIRKLKNKNEETLKHLLKTVPEQGIKYELKLCIDRLAEDIREMTRSLGGKHRELTTLETNRKHQKEGLRRREDDLRVKEDMIFEACGNQDYDEVVKRSEENVQELQDQKGTLSSSEYLFRRYIQKLQQPDPCCPLCHRGFDLQDDVRELVNELNSKVHEVPTRLRENNKKLDIEKRKYEKLLELKPAYESIVTCKSTEIPNLRTELEETEKKLSNLRIDVDDLESSLMGPQTDKEIAEKVQPDVVLLDQHHMELQNLQRDIERLEAKLPAGKSSRSMQQALNEQEQVKSEVNKTRRVLEDAQQKLARHAKRLHELRDEKNRLTEERFKIQAGVQQPRQLEEKQFELQGVEAALNKEMSILMEKLGESRRTFETATKEKNTARLKNKETLSKEQYQLSGYQKQVDEIYRFQNSVNDFVQRGIDRRLSAVEQSVQDLETIKDTTLKSIQDVTAEIAGINNELAKQQMKKRDLDDNLKLREKEAEAEGLNEKIEKLKKNLGDLKYETIRTEKGKLQREEETLTREKAQAEGRLKEQKSAIASLREELKKPMYKDAEKDYLKKVVEKKVKEASESDLNCYYHATEWAMLHFHKDKMREINTIIRELWRQIYRGSDIDYIEIKTDVPEQSGADKRRNYNYRVVQMKNDIEIDMRGRCSAGQKVLAALIIRMALAETFSANCGMLALDEPTTNLDRENVESLSTALADIVNTRMAQKNFQLVIITHDEEFLDRLSKVDKLEFYYKVTRTENGKSVIKRRSVER</sequence>
<dbReference type="NCBIfam" id="TIGR00606">
    <property type="entry name" value="rad50"/>
    <property type="match status" value="1"/>
</dbReference>
<evidence type="ECO:0000256" key="17">
    <source>
        <dbReference type="ARBA" id="ARBA00023254"/>
    </source>
</evidence>
<dbReference type="GO" id="GO:0051880">
    <property type="term" value="F:G-quadruplex DNA binding"/>
    <property type="evidence" value="ECO:0007669"/>
    <property type="project" value="TreeGrafter"/>
</dbReference>
<keyword evidence="12" id="KW-0067">ATP-binding</keyword>
<feature type="binding site" evidence="19">
    <location>
        <position position="687"/>
    </location>
    <ligand>
        <name>Zn(2+)</name>
        <dbReference type="ChEBI" id="CHEBI:29105"/>
    </ligand>
</feature>
<accession>A0A067QZL2</accession>
<feature type="coiled-coil region" evidence="20">
    <location>
        <begin position="317"/>
        <end position="372"/>
    </location>
</feature>
<keyword evidence="11 19" id="KW-0862">Zinc</keyword>
<dbReference type="OMA" id="FSDYYYR"/>
<evidence type="ECO:0000256" key="3">
    <source>
        <dbReference type="ARBA" id="ARBA00004286"/>
    </source>
</evidence>
<evidence type="ECO:0000313" key="22">
    <source>
        <dbReference type="EMBL" id="KDR11819.1"/>
    </source>
</evidence>
<dbReference type="Pfam" id="PF04423">
    <property type="entry name" value="Rad50_zn_hook"/>
    <property type="match status" value="1"/>
</dbReference>
<dbReference type="GO" id="GO:0070192">
    <property type="term" value="P:chromosome organization involved in meiotic cell cycle"/>
    <property type="evidence" value="ECO:0007669"/>
    <property type="project" value="TreeGrafter"/>
</dbReference>
<evidence type="ECO:0000259" key="21">
    <source>
        <dbReference type="PROSITE" id="PS51131"/>
    </source>
</evidence>
<comment type="similarity">
    <text evidence="4">Belongs to the SMC family. RAD50 subfamily.</text>
</comment>
<dbReference type="InParanoid" id="A0A067QZL2"/>
<organism evidence="22 23">
    <name type="scientific">Zootermopsis nevadensis</name>
    <name type="common">Dampwood termite</name>
    <dbReference type="NCBI Taxonomy" id="136037"/>
    <lineage>
        <taxon>Eukaryota</taxon>
        <taxon>Metazoa</taxon>
        <taxon>Ecdysozoa</taxon>
        <taxon>Arthropoda</taxon>
        <taxon>Hexapoda</taxon>
        <taxon>Insecta</taxon>
        <taxon>Pterygota</taxon>
        <taxon>Neoptera</taxon>
        <taxon>Polyneoptera</taxon>
        <taxon>Dictyoptera</taxon>
        <taxon>Blattodea</taxon>
        <taxon>Blattoidea</taxon>
        <taxon>Termitoidae</taxon>
        <taxon>Termopsidae</taxon>
        <taxon>Zootermopsis</taxon>
    </lineage>
</organism>
<dbReference type="InterPro" id="IPR004584">
    <property type="entry name" value="Rad50_eukaryotes"/>
</dbReference>
<dbReference type="FunFam" id="3.40.50.300:FF:000593">
    <property type="entry name" value="DNA repair protein RAD50"/>
    <property type="match status" value="1"/>
</dbReference>
<proteinExistence type="inferred from homology"/>
<evidence type="ECO:0000256" key="7">
    <source>
        <dbReference type="ARBA" id="ARBA00022723"/>
    </source>
</evidence>
<keyword evidence="13" id="KW-0460">Magnesium</keyword>
<name>A0A067QZL2_ZOONE</name>
<keyword evidence="10" id="KW-0378">Hydrolase</keyword>
<evidence type="ECO:0000256" key="18">
    <source>
        <dbReference type="ARBA" id="ARBA00049360"/>
    </source>
</evidence>
<evidence type="ECO:0000256" key="5">
    <source>
        <dbReference type="ARBA" id="ARBA00017893"/>
    </source>
</evidence>
<dbReference type="PANTHER" id="PTHR18867:SF12">
    <property type="entry name" value="DNA REPAIR PROTEIN RAD50"/>
    <property type="match status" value="1"/>
</dbReference>
<keyword evidence="14 20" id="KW-0175">Coiled coil</keyword>
<dbReference type="eggNOG" id="KOG0962">
    <property type="taxonomic scope" value="Eukaryota"/>
</dbReference>
<evidence type="ECO:0000256" key="10">
    <source>
        <dbReference type="ARBA" id="ARBA00022801"/>
    </source>
</evidence>
<dbReference type="Pfam" id="PF13558">
    <property type="entry name" value="SbcC_Walker_B"/>
    <property type="match status" value="1"/>
</dbReference>
<comment type="subcellular location">
    <subcellularLocation>
        <location evidence="3">Chromosome</location>
    </subcellularLocation>
    <subcellularLocation>
        <location evidence="2">Nucleus</location>
    </subcellularLocation>
</comment>
<keyword evidence="15" id="KW-0234">DNA repair</keyword>
<dbReference type="GO" id="GO:0006302">
    <property type="term" value="P:double-strand break repair"/>
    <property type="evidence" value="ECO:0007669"/>
    <property type="project" value="InterPro"/>
</dbReference>
<comment type="catalytic activity">
    <reaction evidence="18">
        <text>ATP + H2O = ADP + phosphate + H(+)</text>
        <dbReference type="Rhea" id="RHEA:13065"/>
        <dbReference type="ChEBI" id="CHEBI:15377"/>
        <dbReference type="ChEBI" id="CHEBI:15378"/>
        <dbReference type="ChEBI" id="CHEBI:30616"/>
        <dbReference type="ChEBI" id="CHEBI:43474"/>
        <dbReference type="ChEBI" id="CHEBI:456216"/>
    </reaction>
</comment>
<reference evidence="22 23" key="1">
    <citation type="journal article" date="2014" name="Nat. Commun.">
        <title>Molecular traces of alternative social organization in a termite genome.</title>
        <authorList>
            <person name="Terrapon N."/>
            <person name="Li C."/>
            <person name="Robertson H.M."/>
            <person name="Ji L."/>
            <person name="Meng X."/>
            <person name="Booth W."/>
            <person name="Chen Z."/>
            <person name="Childers C.P."/>
            <person name="Glastad K.M."/>
            <person name="Gokhale K."/>
            <person name="Gowin J."/>
            <person name="Gronenberg W."/>
            <person name="Hermansen R.A."/>
            <person name="Hu H."/>
            <person name="Hunt B.G."/>
            <person name="Huylmans A.K."/>
            <person name="Khalil S.M."/>
            <person name="Mitchell R.D."/>
            <person name="Munoz-Torres M.C."/>
            <person name="Mustard J.A."/>
            <person name="Pan H."/>
            <person name="Reese J.T."/>
            <person name="Scharf M.E."/>
            <person name="Sun F."/>
            <person name="Vogel H."/>
            <person name="Xiao J."/>
            <person name="Yang W."/>
            <person name="Yang Z."/>
            <person name="Yang Z."/>
            <person name="Zhou J."/>
            <person name="Zhu J."/>
            <person name="Brent C.S."/>
            <person name="Elsik C.G."/>
            <person name="Goodisman M.A."/>
            <person name="Liberles D.A."/>
            <person name="Roe R.M."/>
            <person name="Vargo E.L."/>
            <person name="Vilcinskas A."/>
            <person name="Wang J."/>
            <person name="Bornberg-Bauer E."/>
            <person name="Korb J."/>
            <person name="Zhang G."/>
            <person name="Liebig J."/>
        </authorList>
    </citation>
    <scope>NUCLEOTIDE SEQUENCE [LARGE SCALE GENOMIC DNA]</scope>
    <source>
        <tissue evidence="22">Whole organism</tissue>
    </source>
</reference>
<evidence type="ECO:0000256" key="2">
    <source>
        <dbReference type="ARBA" id="ARBA00004123"/>
    </source>
</evidence>
<evidence type="ECO:0000256" key="14">
    <source>
        <dbReference type="ARBA" id="ARBA00023054"/>
    </source>
</evidence>
<evidence type="ECO:0000256" key="15">
    <source>
        <dbReference type="ARBA" id="ARBA00023204"/>
    </source>
</evidence>
<dbReference type="GO" id="GO:0046872">
    <property type="term" value="F:metal ion binding"/>
    <property type="evidence" value="ECO:0007669"/>
    <property type="project" value="UniProtKB-UniRule"/>
</dbReference>
<keyword evidence="9" id="KW-0227">DNA damage</keyword>
<dbReference type="Pfam" id="PF13476">
    <property type="entry name" value="AAA_23"/>
    <property type="match status" value="1"/>
</dbReference>
<dbReference type="GO" id="GO:0007004">
    <property type="term" value="P:telomere maintenance via telomerase"/>
    <property type="evidence" value="ECO:0007669"/>
    <property type="project" value="TreeGrafter"/>
</dbReference>
<dbReference type="GO" id="GO:0000722">
    <property type="term" value="P:telomere maintenance via recombination"/>
    <property type="evidence" value="ECO:0007669"/>
    <property type="project" value="TreeGrafter"/>
</dbReference>
<keyword evidence="8" id="KW-0547">Nucleotide-binding</keyword>
<feature type="coiled-coil region" evidence="20">
    <location>
        <begin position="1000"/>
        <end position="1097"/>
    </location>
</feature>
<evidence type="ECO:0000256" key="19">
    <source>
        <dbReference type="PROSITE-ProRule" id="PRU00471"/>
    </source>
</evidence>
<feature type="coiled-coil region" evidence="20">
    <location>
        <begin position="642"/>
        <end position="669"/>
    </location>
</feature>
<evidence type="ECO:0000313" key="23">
    <source>
        <dbReference type="Proteomes" id="UP000027135"/>
    </source>
</evidence>
<dbReference type="InterPro" id="IPR027417">
    <property type="entry name" value="P-loop_NTPase"/>
</dbReference>
<evidence type="ECO:0000256" key="8">
    <source>
        <dbReference type="ARBA" id="ARBA00022741"/>
    </source>
</evidence>
<feature type="coiled-coil region" evidence="20">
    <location>
        <begin position="718"/>
        <end position="879"/>
    </location>
</feature>
<dbReference type="Gene3D" id="1.10.287.510">
    <property type="entry name" value="Helix hairpin bin"/>
    <property type="match status" value="1"/>
</dbReference>
<dbReference type="SUPFAM" id="SSF52540">
    <property type="entry name" value="P-loop containing nucleoside triphosphate hydrolases"/>
    <property type="match status" value="1"/>
</dbReference>
<dbReference type="PANTHER" id="PTHR18867">
    <property type="entry name" value="RAD50"/>
    <property type="match status" value="1"/>
</dbReference>
<gene>
    <name evidence="22" type="ORF">L798_14243</name>
</gene>
<keyword evidence="6" id="KW-0158">Chromosome</keyword>
<evidence type="ECO:0000256" key="4">
    <source>
        <dbReference type="ARBA" id="ARBA00009439"/>
    </source>
</evidence>
<evidence type="ECO:0000256" key="11">
    <source>
        <dbReference type="ARBA" id="ARBA00022833"/>
    </source>
</evidence>
<keyword evidence="17" id="KW-0469">Meiosis</keyword>
<dbReference type="STRING" id="136037.A0A067QZL2"/>
<evidence type="ECO:0000256" key="13">
    <source>
        <dbReference type="ARBA" id="ARBA00022842"/>
    </source>
</evidence>
<dbReference type="FunCoup" id="A0A067QZL2">
    <property type="interactions" value="2010"/>
</dbReference>
<evidence type="ECO:0000256" key="16">
    <source>
        <dbReference type="ARBA" id="ARBA00023242"/>
    </source>
</evidence>
<dbReference type="EMBL" id="KK853069">
    <property type="protein sequence ID" value="KDR11819.1"/>
    <property type="molecule type" value="Genomic_DNA"/>
</dbReference>
<evidence type="ECO:0000256" key="6">
    <source>
        <dbReference type="ARBA" id="ARBA00022454"/>
    </source>
</evidence>
<evidence type="ECO:0000256" key="9">
    <source>
        <dbReference type="ARBA" id="ARBA00022763"/>
    </source>
</evidence>
<dbReference type="Gene3D" id="3.40.50.300">
    <property type="entry name" value="P-loop containing nucleotide triphosphate hydrolases"/>
    <property type="match status" value="2"/>
</dbReference>
<dbReference type="InterPro" id="IPR038729">
    <property type="entry name" value="Rad50/SbcC_AAA"/>
</dbReference>
<dbReference type="GO" id="GO:0016887">
    <property type="term" value="F:ATP hydrolysis activity"/>
    <property type="evidence" value="ECO:0007669"/>
    <property type="project" value="InterPro"/>
</dbReference>
<dbReference type="OrthoDB" id="18797at2759"/>
<evidence type="ECO:0000256" key="1">
    <source>
        <dbReference type="ARBA" id="ARBA00001947"/>
    </source>
</evidence>
<dbReference type="GO" id="GO:0030870">
    <property type="term" value="C:Mre11 complex"/>
    <property type="evidence" value="ECO:0007669"/>
    <property type="project" value="InterPro"/>
</dbReference>